<evidence type="ECO:0000313" key="4">
    <source>
        <dbReference type="EMBL" id="UOO94454.1"/>
    </source>
</evidence>
<dbReference type="Pfam" id="PF00534">
    <property type="entry name" value="Glycos_transf_1"/>
    <property type="match status" value="1"/>
</dbReference>
<dbReference type="EMBL" id="BAAADN010000002">
    <property type="protein sequence ID" value="GAA0450570.1"/>
    <property type="molecule type" value="Genomic_DNA"/>
</dbReference>
<feature type="domain" description="Glycosyl transferase family 1" evidence="1">
    <location>
        <begin position="180"/>
        <end position="316"/>
    </location>
</feature>
<accession>A0AAV3SCV6</accession>
<dbReference type="InterPro" id="IPR001296">
    <property type="entry name" value="Glyco_trans_1"/>
</dbReference>
<protein>
    <submittedName>
        <fullName evidence="4">Glycosyltransferase</fullName>
    </submittedName>
</protein>
<reference evidence="3" key="1">
    <citation type="journal article" date="2014" name="Int. J. Syst. Evol. Microbiol.">
        <title>Complete genome sequence of Corynebacterium casei LMG S-19264T (=DSM 44701T), isolated from a smear-ripened cheese.</title>
        <authorList>
            <consortium name="US DOE Joint Genome Institute (JGI-PGF)"/>
            <person name="Walter F."/>
            <person name="Albersmeier A."/>
            <person name="Kalinowski J."/>
            <person name="Ruckert C."/>
        </authorList>
    </citation>
    <scope>NUCLEOTIDE SEQUENCE</scope>
    <source>
        <strain evidence="3">JCM 12289</strain>
    </source>
</reference>
<dbReference type="CDD" id="cd03801">
    <property type="entry name" value="GT4_PimA-like"/>
    <property type="match status" value="1"/>
</dbReference>
<name>A0AAV3SCV6_HALDO</name>
<dbReference type="Proteomes" id="UP000830542">
    <property type="component" value="Chromosome"/>
</dbReference>
<dbReference type="Proteomes" id="UP001500962">
    <property type="component" value="Unassembled WGS sequence"/>
</dbReference>
<dbReference type="PANTHER" id="PTHR12526">
    <property type="entry name" value="GLYCOSYLTRANSFERASE"/>
    <property type="match status" value="1"/>
</dbReference>
<evidence type="ECO:0000259" key="1">
    <source>
        <dbReference type="Pfam" id="PF00534"/>
    </source>
</evidence>
<dbReference type="GO" id="GO:0016757">
    <property type="term" value="F:glycosyltransferase activity"/>
    <property type="evidence" value="ECO:0007669"/>
    <property type="project" value="InterPro"/>
</dbReference>
<gene>
    <name evidence="3" type="ORF">GCM10008985_02720</name>
    <name evidence="4" type="ORF">MUK72_10800</name>
</gene>
<dbReference type="AlphaFoldDB" id="A0AAV3SCV6"/>
<dbReference type="Pfam" id="PF13579">
    <property type="entry name" value="Glyco_trans_4_4"/>
    <property type="match status" value="1"/>
</dbReference>
<reference evidence="4" key="2">
    <citation type="submission" date="2022-04" db="EMBL/GenBank/DDBJ databases">
        <title>Sequencing and genomic assembly of Halococcus dombrowskii.</title>
        <authorList>
            <person name="Lim S.W."/>
            <person name="MacLea K.S."/>
        </authorList>
    </citation>
    <scope>NUCLEOTIDE SEQUENCE</scope>
    <source>
        <strain evidence="4">H4</strain>
    </source>
</reference>
<dbReference type="PANTHER" id="PTHR12526:SF637">
    <property type="entry name" value="GLYCOSYLTRANSFERASE EPSF-RELATED"/>
    <property type="match status" value="1"/>
</dbReference>
<evidence type="ECO:0000259" key="2">
    <source>
        <dbReference type="Pfam" id="PF13579"/>
    </source>
</evidence>
<evidence type="ECO:0000313" key="5">
    <source>
        <dbReference type="Proteomes" id="UP000830542"/>
    </source>
</evidence>
<dbReference type="RefSeq" id="WP_244700261.1">
    <property type="nucleotide sequence ID" value="NZ_BAAADN010000002.1"/>
</dbReference>
<evidence type="ECO:0000313" key="6">
    <source>
        <dbReference type="Proteomes" id="UP001500962"/>
    </source>
</evidence>
<dbReference type="GeneID" id="71762342"/>
<reference evidence="3" key="3">
    <citation type="submission" date="2023-12" db="EMBL/GenBank/DDBJ databases">
        <authorList>
            <person name="Sun Q."/>
            <person name="Inoue M."/>
        </authorList>
    </citation>
    <scope>NUCLEOTIDE SEQUENCE</scope>
    <source>
        <strain evidence="3">JCM 12289</strain>
    </source>
</reference>
<dbReference type="SUPFAM" id="SSF53756">
    <property type="entry name" value="UDP-Glycosyltransferase/glycogen phosphorylase"/>
    <property type="match status" value="1"/>
</dbReference>
<evidence type="ECO:0000313" key="3">
    <source>
        <dbReference type="EMBL" id="GAA0450570.1"/>
    </source>
</evidence>
<dbReference type="InterPro" id="IPR028098">
    <property type="entry name" value="Glyco_trans_4-like_N"/>
</dbReference>
<keyword evidence="5" id="KW-1185">Reference proteome</keyword>
<dbReference type="Gene3D" id="3.40.50.2000">
    <property type="entry name" value="Glycogen Phosphorylase B"/>
    <property type="match status" value="2"/>
</dbReference>
<proteinExistence type="predicted"/>
<dbReference type="EMBL" id="CP095005">
    <property type="protein sequence ID" value="UOO94454.1"/>
    <property type="molecule type" value="Genomic_DNA"/>
</dbReference>
<sequence length="352" mass="37893">MSESYLAISDFSGGVSETGRMAEHLGPLGEHAETTVVCLVADESIERLAYRQAPTTGVRALDLLSLFVVALLEGMRNEYDGVVSISLVPYGCFALAVGRLCGLPTHLAIIGVDLDVHARAGYGALATALFRQFDAITVPGTTHRDQLERLGVPGERIEILANGVDRGIYSPAETAIEYDYIWVGRFSAEKDPLLFVRMVAELVERGESPRAVMLGRGPLVGNVRAAIDEHDLGDRIELPGWVDEPADYYHRSRTFVLTSKRDALPLTLLEAMACGLVPVVPAVGNVRDAVTDGESGIVLDERTADAFATAIGRLDDDISERLSAAAPTVSDRFSAERAAEDWAAVLQTLRAS</sequence>
<feature type="domain" description="Glycosyltransferase subfamily 4-like N-terminal" evidence="2">
    <location>
        <begin position="14"/>
        <end position="163"/>
    </location>
</feature>
<organism evidence="3 6">
    <name type="scientific">Halococcus dombrowskii</name>
    <dbReference type="NCBI Taxonomy" id="179637"/>
    <lineage>
        <taxon>Archaea</taxon>
        <taxon>Methanobacteriati</taxon>
        <taxon>Methanobacteriota</taxon>
        <taxon>Stenosarchaea group</taxon>
        <taxon>Halobacteria</taxon>
        <taxon>Halobacteriales</taxon>
        <taxon>Halococcaceae</taxon>
        <taxon>Halococcus</taxon>
    </lineage>
</organism>
<dbReference type="KEGG" id="hdo:MUK72_10800"/>